<dbReference type="PANTHER" id="PTHR24058:SF17">
    <property type="entry name" value="HOMEODOMAIN INTERACTING PROTEIN KINASE, ISOFORM D"/>
    <property type="match status" value="1"/>
</dbReference>
<feature type="region of interest" description="Disordered" evidence="7">
    <location>
        <begin position="884"/>
        <end position="914"/>
    </location>
</feature>
<dbReference type="GO" id="GO:0005737">
    <property type="term" value="C:cytoplasm"/>
    <property type="evidence" value="ECO:0007669"/>
    <property type="project" value="TreeGrafter"/>
</dbReference>
<reference evidence="10" key="1">
    <citation type="journal article" date="2017" name="Nat. Commun.">
        <title>The asparagus genome sheds light on the origin and evolution of a young Y chromosome.</title>
        <authorList>
            <person name="Harkess A."/>
            <person name="Zhou J."/>
            <person name="Xu C."/>
            <person name="Bowers J.E."/>
            <person name="Van der Hulst R."/>
            <person name="Ayyampalayam S."/>
            <person name="Mercati F."/>
            <person name="Riccardi P."/>
            <person name="McKain M.R."/>
            <person name="Kakrana A."/>
            <person name="Tang H."/>
            <person name="Ray J."/>
            <person name="Groenendijk J."/>
            <person name="Arikit S."/>
            <person name="Mathioni S.M."/>
            <person name="Nakano M."/>
            <person name="Shan H."/>
            <person name="Telgmann-Rauber A."/>
            <person name="Kanno A."/>
            <person name="Yue Z."/>
            <person name="Chen H."/>
            <person name="Li W."/>
            <person name="Chen Y."/>
            <person name="Xu X."/>
            <person name="Zhang Y."/>
            <person name="Luo S."/>
            <person name="Chen H."/>
            <person name="Gao J."/>
            <person name="Mao Z."/>
            <person name="Pires J.C."/>
            <person name="Luo M."/>
            <person name="Kudrna D."/>
            <person name="Wing R.A."/>
            <person name="Meyers B.C."/>
            <person name="Yi K."/>
            <person name="Kong H."/>
            <person name="Lavrijsen P."/>
            <person name="Sunseri F."/>
            <person name="Falavigna A."/>
            <person name="Ye Y."/>
            <person name="Leebens-Mack J.H."/>
            <person name="Chen G."/>
        </authorList>
    </citation>
    <scope>NUCLEOTIDE SEQUENCE [LARGE SCALE GENOMIC DNA]</scope>
    <source>
        <strain evidence="10">cv. DH0086</strain>
    </source>
</reference>
<keyword evidence="2" id="KW-0808">Transferase</keyword>
<dbReference type="SUPFAM" id="SSF56112">
    <property type="entry name" value="Protein kinase-like (PK-like)"/>
    <property type="match status" value="1"/>
</dbReference>
<feature type="region of interest" description="Disordered" evidence="7">
    <location>
        <begin position="778"/>
        <end position="851"/>
    </location>
</feature>
<evidence type="ECO:0000256" key="5">
    <source>
        <dbReference type="ARBA" id="ARBA00022840"/>
    </source>
</evidence>
<dbReference type="PROSITE" id="PS50011">
    <property type="entry name" value="PROTEIN_KINASE_DOM"/>
    <property type="match status" value="1"/>
</dbReference>
<dbReference type="PROSITE" id="PS00107">
    <property type="entry name" value="PROTEIN_KINASE_ATP"/>
    <property type="match status" value="1"/>
</dbReference>
<dbReference type="InterPro" id="IPR011009">
    <property type="entry name" value="Kinase-like_dom_sf"/>
</dbReference>
<name>A0A5P1F5V7_ASPOF</name>
<feature type="region of interest" description="Disordered" evidence="7">
    <location>
        <begin position="682"/>
        <end position="741"/>
    </location>
</feature>
<dbReference type="CDD" id="cd14212">
    <property type="entry name" value="PKc_YAK1"/>
    <property type="match status" value="1"/>
</dbReference>
<evidence type="ECO:0000256" key="3">
    <source>
        <dbReference type="ARBA" id="ARBA00022741"/>
    </source>
</evidence>
<dbReference type="AlphaFoldDB" id="A0A5P1F5V7"/>
<sequence>MEEAGKSKSDGGSLWASFGGAFKPYTSMASPASTADGGSSAWGSLRVVVRRPTGIFTTNLLVWISFKQSFLVAFALPHVRTPSRDGILEYFVKDLLGHGTFGQVVKCWVPESDSYVAVKVIKNHAAYYRQALVEVSILTTLNQNLGHDEKRHIVRILDYFIFQRHLCISFEMLGSNLYEVIKMNQYRGIPLSLVQVFSKQILHALVVIKEAGIIHCDLKPENILLSTSTKPEIKVIDFGSACMEGHTVYSYIQSRYYRSPEVLLGYPYTTAIDMWSFGCIVAELFLGLPLFSGASEYDLLKRMIEILGGQPPDDLLRDAKDTNKFFKHVASIYHLEEAHKGNASAYRILTEEEYEARVSQKPIIGKRYFSKVKLEDIIASYPYKKNLSEEEISKENISRLALVDFLRGLVEFDPGKRWSPLQASRHPFVTGEPFMYPYQPPPETSRIPVVHSVIVDHNPGGGHWVAAGLSPQVPSSNRFPQHNSPHFHMVPMSHGSSFGSLGSHGSYNDHTGLGSSYGSYGDVNNMYSYFSPVGPGVNIQTQVGGPFLGASPDTRRRPHMSHGNGFGMSPTGSLGPMSLGASPSQFTPPSSQMQIPTVSPGKYGPTSPARGSVHGSPLSKAAAVSQYSQYNRRRSWGHHGTSSMQPHENASPQWQGNQGDDISCQSDALARGHVGSPCNTFSATNHSSWRQQTGPSTNNQGFPASRAFNTNALPSRSTEVSHDKLESSSSVPDPADWDPNYSDELLLQEDNSEANSLAFGITRSVCLGNATDASVLNEAGKSSQSHSQARINSSFVSSNQRIDGASQVHSRAESGSHYAHSMHAAHSRLPPFSQNSLSRFGQPSSYRHNQYSNFSHGERIHHKGQRAPSNFSGPHVHSAAQTMFSGGTSWGRRDGHNIPTTLPSHARKEYGRMS</sequence>
<dbReference type="Gene3D" id="3.30.200.20">
    <property type="entry name" value="Phosphorylase Kinase, domain 1"/>
    <property type="match status" value="1"/>
</dbReference>
<dbReference type="PROSITE" id="PS00108">
    <property type="entry name" value="PROTEIN_KINASE_ST"/>
    <property type="match status" value="1"/>
</dbReference>
<feature type="binding site" evidence="6">
    <location>
        <position position="119"/>
    </location>
    <ligand>
        <name>ATP</name>
        <dbReference type="ChEBI" id="CHEBI:30616"/>
    </ligand>
</feature>
<evidence type="ECO:0000313" key="9">
    <source>
        <dbReference type="EMBL" id="ONK73738.1"/>
    </source>
</evidence>
<evidence type="ECO:0000256" key="2">
    <source>
        <dbReference type="ARBA" id="ARBA00022679"/>
    </source>
</evidence>
<dbReference type="PANTHER" id="PTHR24058">
    <property type="entry name" value="DUAL SPECIFICITY PROTEIN KINASE"/>
    <property type="match status" value="1"/>
</dbReference>
<dbReference type="InterPro" id="IPR017441">
    <property type="entry name" value="Protein_kinase_ATP_BS"/>
</dbReference>
<dbReference type="InterPro" id="IPR008271">
    <property type="entry name" value="Ser/Thr_kinase_AS"/>
</dbReference>
<keyword evidence="1" id="KW-0723">Serine/threonine-protein kinase</keyword>
<dbReference type="SMART" id="SM00220">
    <property type="entry name" value="S_TKc"/>
    <property type="match status" value="1"/>
</dbReference>
<gene>
    <name evidence="9" type="ORF">A4U43_C04F34750</name>
</gene>
<dbReference type="GO" id="GO:0004674">
    <property type="term" value="F:protein serine/threonine kinase activity"/>
    <property type="evidence" value="ECO:0007669"/>
    <property type="project" value="UniProtKB-KW"/>
</dbReference>
<evidence type="ECO:0000259" key="8">
    <source>
        <dbReference type="PROSITE" id="PS50011"/>
    </source>
</evidence>
<dbReference type="Proteomes" id="UP000243459">
    <property type="component" value="Chromosome 4"/>
</dbReference>
<feature type="compositionally biased region" description="Polar residues" evidence="7">
    <location>
        <begin position="581"/>
        <end position="597"/>
    </location>
</feature>
<proteinExistence type="predicted"/>
<feature type="domain" description="Protein kinase" evidence="8">
    <location>
        <begin position="90"/>
        <end position="429"/>
    </location>
</feature>
<dbReference type="Gene3D" id="1.10.510.10">
    <property type="entry name" value="Transferase(Phosphotransferase) domain 1"/>
    <property type="match status" value="1"/>
</dbReference>
<keyword evidence="3 6" id="KW-0547">Nucleotide-binding</keyword>
<dbReference type="GO" id="GO:0005524">
    <property type="term" value="F:ATP binding"/>
    <property type="evidence" value="ECO:0007669"/>
    <property type="project" value="UniProtKB-UniRule"/>
</dbReference>
<keyword evidence="10" id="KW-1185">Reference proteome</keyword>
<accession>A0A5P1F5V7</accession>
<feature type="region of interest" description="Disordered" evidence="7">
    <location>
        <begin position="545"/>
        <end position="664"/>
    </location>
</feature>
<evidence type="ECO:0000256" key="6">
    <source>
        <dbReference type="PROSITE-ProRule" id="PRU10141"/>
    </source>
</evidence>
<keyword evidence="5 6" id="KW-0067">ATP-binding</keyword>
<evidence type="ECO:0000313" key="10">
    <source>
        <dbReference type="Proteomes" id="UP000243459"/>
    </source>
</evidence>
<keyword evidence="4" id="KW-0418">Kinase</keyword>
<evidence type="ECO:0000256" key="1">
    <source>
        <dbReference type="ARBA" id="ARBA00022527"/>
    </source>
</evidence>
<dbReference type="InterPro" id="IPR000719">
    <property type="entry name" value="Prot_kinase_dom"/>
</dbReference>
<organism evidence="9 10">
    <name type="scientific">Asparagus officinalis</name>
    <name type="common">Garden asparagus</name>
    <dbReference type="NCBI Taxonomy" id="4686"/>
    <lineage>
        <taxon>Eukaryota</taxon>
        <taxon>Viridiplantae</taxon>
        <taxon>Streptophyta</taxon>
        <taxon>Embryophyta</taxon>
        <taxon>Tracheophyta</taxon>
        <taxon>Spermatophyta</taxon>
        <taxon>Magnoliopsida</taxon>
        <taxon>Liliopsida</taxon>
        <taxon>Asparagales</taxon>
        <taxon>Asparagaceae</taxon>
        <taxon>Asparagoideae</taxon>
        <taxon>Asparagus</taxon>
    </lineage>
</organism>
<feature type="compositionally biased region" description="Polar residues" evidence="7">
    <location>
        <begin position="780"/>
        <end position="801"/>
    </location>
</feature>
<dbReference type="EMBL" id="CM007384">
    <property type="protein sequence ID" value="ONK73738.1"/>
    <property type="molecule type" value="Genomic_DNA"/>
</dbReference>
<dbReference type="OMA" id="WVTSARY"/>
<dbReference type="GO" id="GO:0004713">
    <property type="term" value="F:protein tyrosine kinase activity"/>
    <property type="evidence" value="ECO:0007669"/>
    <property type="project" value="TreeGrafter"/>
</dbReference>
<dbReference type="InterPro" id="IPR050494">
    <property type="entry name" value="Ser_Thr_dual-spec_kinase"/>
</dbReference>
<dbReference type="Pfam" id="PF00069">
    <property type="entry name" value="Pkinase"/>
    <property type="match status" value="1"/>
</dbReference>
<feature type="compositionally biased region" description="Polar residues" evidence="7">
    <location>
        <begin position="682"/>
        <end position="718"/>
    </location>
</feature>
<evidence type="ECO:0000256" key="7">
    <source>
        <dbReference type="SAM" id="MobiDB-lite"/>
    </source>
</evidence>
<protein>
    <recommendedName>
        <fullName evidence="8">Protein kinase domain-containing protein</fullName>
    </recommendedName>
</protein>
<dbReference type="Gramene" id="ONK73738">
    <property type="protein sequence ID" value="ONK73738"/>
    <property type="gene ID" value="A4U43_C04F34750"/>
</dbReference>
<evidence type="ECO:0000256" key="4">
    <source>
        <dbReference type="ARBA" id="ARBA00022777"/>
    </source>
</evidence>
<feature type="compositionally biased region" description="Polar residues" evidence="7">
    <location>
        <begin position="832"/>
        <end position="851"/>
    </location>
</feature>
<feature type="compositionally biased region" description="Low complexity" evidence="7">
    <location>
        <begin position="815"/>
        <end position="824"/>
    </location>
</feature>
<feature type="compositionally biased region" description="Polar residues" evidence="7">
    <location>
        <begin position="640"/>
        <end position="664"/>
    </location>
</feature>